<keyword evidence="1" id="KW-0472">Membrane</keyword>
<feature type="transmembrane region" description="Helical" evidence="1">
    <location>
        <begin position="55"/>
        <end position="74"/>
    </location>
</feature>
<feature type="transmembrane region" description="Helical" evidence="1">
    <location>
        <begin position="189"/>
        <end position="211"/>
    </location>
</feature>
<feature type="transmembrane region" description="Helical" evidence="1">
    <location>
        <begin position="20"/>
        <end position="43"/>
    </location>
</feature>
<keyword evidence="1" id="KW-1133">Transmembrane helix</keyword>
<reference evidence="2" key="1">
    <citation type="journal article" date="2013" name="Extremophiles">
        <title>Proteinivorax tanatarense gen. nov., sp. nov., an anaerobic, haloalkaliphilic, proteolytic bacterium isolated from a decaying algal bloom, and proposal of Proteinivoraceae fam. nov.</title>
        <authorList>
            <person name="Kevbrin V."/>
            <person name="Boltyanskaya Y."/>
            <person name="Zhilina T."/>
            <person name="Kolganova T."/>
            <person name="Lavrentjeva E."/>
            <person name="Kuznetsov B."/>
        </authorList>
    </citation>
    <scope>NUCLEOTIDE SEQUENCE</scope>
    <source>
        <strain evidence="2">Z-910T</strain>
    </source>
</reference>
<evidence type="ECO:0000256" key="1">
    <source>
        <dbReference type="SAM" id="Phobius"/>
    </source>
</evidence>
<gene>
    <name evidence="2" type="ORF">PRVXT_002673</name>
</gene>
<dbReference type="InterPro" id="IPR010374">
    <property type="entry name" value="DUF969"/>
</dbReference>
<protein>
    <submittedName>
        <fullName evidence="2">DUF969 domain-containing protein</fullName>
    </submittedName>
</protein>
<evidence type="ECO:0000313" key="2">
    <source>
        <dbReference type="EMBL" id="XBX74622.1"/>
    </source>
</evidence>
<name>A0AAU7VL95_9FIRM</name>
<accession>A0AAU7VL95</accession>
<dbReference type="EMBL" id="CP158367">
    <property type="protein sequence ID" value="XBX74622.1"/>
    <property type="molecule type" value="Genomic_DNA"/>
</dbReference>
<dbReference type="AlphaFoldDB" id="A0AAU7VL95"/>
<organism evidence="2">
    <name type="scientific">Proteinivorax tanatarense</name>
    <dbReference type="NCBI Taxonomy" id="1260629"/>
    <lineage>
        <taxon>Bacteria</taxon>
        <taxon>Bacillati</taxon>
        <taxon>Bacillota</taxon>
        <taxon>Clostridia</taxon>
        <taxon>Eubacteriales</taxon>
        <taxon>Proteinivoracaceae</taxon>
        <taxon>Proteinivorax</taxon>
    </lineage>
</organism>
<dbReference type="RefSeq" id="WP_350343374.1">
    <property type="nucleotide sequence ID" value="NZ_CP158367.1"/>
</dbReference>
<dbReference type="Pfam" id="PF06149">
    <property type="entry name" value="DUF969"/>
    <property type="match status" value="1"/>
</dbReference>
<sequence>MLRLIGVVIIVLGFYFRLDVLGVVIAAGVVTGLVAGISIVEILEILGTAFVENRYMSVFLVTLPAIGVLERYGLRQRAAHLMSKIRGVTTGKVLAIYTVFRTIASAFSVRVGGHPQFVRPLILPMAEGAARKKYTNLSNYSNQEIKGLSGAVENYGNFYGQNVFVASGGTLLIVGTLQDLGYDVSAIEIAAASIPIAVIATIIGVVQCLMLDRKLEKNKGGDR</sequence>
<keyword evidence="1" id="KW-0812">Transmembrane</keyword>
<proteinExistence type="predicted"/>
<reference evidence="2" key="2">
    <citation type="submission" date="2024-06" db="EMBL/GenBank/DDBJ databases">
        <authorList>
            <person name="Petrova K.O."/>
            <person name="Toshchakov S.V."/>
            <person name="Boltjanskaja Y.V."/>
            <person name="Kevbrin V."/>
        </authorList>
    </citation>
    <scope>NUCLEOTIDE SEQUENCE</scope>
    <source>
        <strain evidence="2">Z-910T</strain>
    </source>
</reference>